<dbReference type="Pfam" id="PF13616">
    <property type="entry name" value="Rotamase_3"/>
    <property type="match status" value="1"/>
</dbReference>
<keyword evidence="12" id="KW-0175">Coiled coil</keyword>
<name>A0ABM8I4K1_9BACT</name>
<dbReference type="PANTHER" id="PTHR47529">
    <property type="entry name" value="PEPTIDYL-PROLYL CIS-TRANS ISOMERASE D"/>
    <property type="match status" value="1"/>
</dbReference>
<keyword evidence="5 13" id="KW-1133">Transmembrane helix</keyword>
<dbReference type="Gene3D" id="3.10.50.40">
    <property type="match status" value="1"/>
</dbReference>
<evidence type="ECO:0000256" key="5">
    <source>
        <dbReference type="ARBA" id="ARBA00022989"/>
    </source>
</evidence>
<reference evidence="15" key="1">
    <citation type="journal article" date="2022" name="Arch. Microbiol.">
        <title>Pseudodesulfovibrio sediminis sp. nov., a mesophilic and neutrophilic sulfate-reducing bacterium isolated from sediment of a brackish lake.</title>
        <authorList>
            <person name="Takahashi A."/>
            <person name="Kojima H."/>
            <person name="Watanabe M."/>
            <person name="Fukui M."/>
        </authorList>
    </citation>
    <scope>NUCLEOTIDE SEQUENCE</scope>
    <source>
        <strain evidence="15">SF6</strain>
    </source>
</reference>
<dbReference type="InterPro" id="IPR023058">
    <property type="entry name" value="PPIase_PpiC_CS"/>
</dbReference>
<accession>A0ABM8I4K1</accession>
<keyword evidence="6 13" id="KW-0472">Membrane</keyword>
<evidence type="ECO:0000256" key="3">
    <source>
        <dbReference type="ARBA" id="ARBA00022519"/>
    </source>
</evidence>
<keyword evidence="11" id="KW-0697">Rotamase</keyword>
<dbReference type="Gene3D" id="1.10.4030.10">
    <property type="entry name" value="Porin chaperone SurA, peptide-binding domain"/>
    <property type="match status" value="1"/>
</dbReference>
<comment type="subcellular location">
    <subcellularLocation>
        <location evidence="1">Cell inner membrane</location>
        <topology evidence="1">Single-pass type II membrane protein</topology>
        <orientation evidence="1">Periplasmic side</orientation>
    </subcellularLocation>
</comment>
<dbReference type="Pfam" id="PF13624">
    <property type="entry name" value="SurA_N_3"/>
    <property type="match status" value="1"/>
</dbReference>
<evidence type="ECO:0000256" key="12">
    <source>
        <dbReference type="SAM" id="Coils"/>
    </source>
</evidence>
<evidence type="ECO:0000256" key="6">
    <source>
        <dbReference type="ARBA" id="ARBA00023136"/>
    </source>
</evidence>
<keyword evidence="11 15" id="KW-0413">Isomerase</keyword>
<evidence type="ECO:0000256" key="8">
    <source>
        <dbReference type="ARBA" id="ARBA00038408"/>
    </source>
</evidence>
<keyword evidence="7" id="KW-0143">Chaperone</keyword>
<dbReference type="InterPro" id="IPR046357">
    <property type="entry name" value="PPIase_dom_sf"/>
</dbReference>
<evidence type="ECO:0000256" key="4">
    <source>
        <dbReference type="ARBA" id="ARBA00022692"/>
    </source>
</evidence>
<sequence>MLEIMRENASGWIVKILFAVIIVVFVFAFGMSGLTNSGDPVMASVDGKTITRAEFQLAYNRATEIVRQSNPQVTQAQLRSTQFKQLVMSNLMDEILLLNEADKLGVSASDDEVVAGISAQSMFKNADGKFDPNIYQGRLRQLRMTPAEYEADFKKELMMDKVRQLAVRPAEVTEAQARHLFNWLGEQVRMDFIEVAPNDFIDTVTVSEDEIKTFFDANTERFTAPAQVTLRYLTFTPEALAKNETVTDEEIASYYEANKASMEQKEQVRARHILVMSKDSDPEEVQAAAAKKIEKVLKKAQAGEDFAALAKEYSEGPSGPNGGELGWFARGAMVPDFEAVAFATKKGEISGLVKTRFGWHIIKVEDHKDAKLRTLDEAKDEIRQEIAQEKAAEQVTELLDQSMDRLVSGMSISDIATELKLTVETSEPMPAAFLGQILGIAPEVVTVLEELPAGTAQQTPVAINGGYILAEKVEDIAPALIELDKAKPTIIKILKEQKATEKAKAKAESILAALTGSDAAKVAKTYAARIMTSESFDRQGNIPALGASQELTTALFNAKDDAWLPTVYALSSGMVVARLNERIPASDATWAEQKATWMEQVSRGYSQEMLAAYMEELNKNATKEIARPDLLQ</sequence>
<dbReference type="PANTHER" id="PTHR47529:SF1">
    <property type="entry name" value="PERIPLASMIC CHAPERONE PPID"/>
    <property type="match status" value="1"/>
</dbReference>
<dbReference type="InterPro" id="IPR027304">
    <property type="entry name" value="Trigger_fact/SurA_dom_sf"/>
</dbReference>
<dbReference type="GO" id="GO:0016853">
    <property type="term" value="F:isomerase activity"/>
    <property type="evidence" value="ECO:0007669"/>
    <property type="project" value="UniProtKB-KW"/>
</dbReference>
<feature type="coiled-coil region" evidence="12">
    <location>
        <begin position="368"/>
        <end position="395"/>
    </location>
</feature>
<dbReference type="Proteomes" id="UP001053296">
    <property type="component" value="Chromosome"/>
</dbReference>
<keyword evidence="16" id="KW-1185">Reference proteome</keyword>
<protein>
    <recommendedName>
        <fullName evidence="9">Periplasmic chaperone PpiD</fullName>
    </recommendedName>
    <alternativeName>
        <fullName evidence="10">Periplasmic folding chaperone</fullName>
    </alternativeName>
</protein>
<dbReference type="EMBL" id="AP024485">
    <property type="protein sequence ID" value="BCS88661.1"/>
    <property type="molecule type" value="Genomic_DNA"/>
</dbReference>
<proteinExistence type="inferred from homology"/>
<evidence type="ECO:0000256" key="2">
    <source>
        <dbReference type="ARBA" id="ARBA00022475"/>
    </source>
</evidence>
<dbReference type="SUPFAM" id="SSF54534">
    <property type="entry name" value="FKBP-like"/>
    <property type="match status" value="1"/>
</dbReference>
<gene>
    <name evidence="15" type="ORF">PSDVSF_19030</name>
</gene>
<evidence type="ECO:0000256" key="10">
    <source>
        <dbReference type="ARBA" id="ARBA00042775"/>
    </source>
</evidence>
<evidence type="ECO:0000256" key="13">
    <source>
        <dbReference type="SAM" id="Phobius"/>
    </source>
</evidence>
<dbReference type="InterPro" id="IPR000297">
    <property type="entry name" value="PPIase_PpiC"/>
</dbReference>
<evidence type="ECO:0000256" key="1">
    <source>
        <dbReference type="ARBA" id="ARBA00004382"/>
    </source>
</evidence>
<organism evidence="15 16">
    <name type="scientific">Pseudodesulfovibrio sediminis</name>
    <dbReference type="NCBI Taxonomy" id="2810563"/>
    <lineage>
        <taxon>Bacteria</taxon>
        <taxon>Pseudomonadati</taxon>
        <taxon>Thermodesulfobacteriota</taxon>
        <taxon>Desulfovibrionia</taxon>
        <taxon>Desulfovibrionales</taxon>
        <taxon>Desulfovibrionaceae</taxon>
    </lineage>
</organism>
<evidence type="ECO:0000313" key="15">
    <source>
        <dbReference type="EMBL" id="BCS88661.1"/>
    </source>
</evidence>
<dbReference type="PROSITE" id="PS50198">
    <property type="entry name" value="PPIC_PPIASE_2"/>
    <property type="match status" value="1"/>
</dbReference>
<keyword evidence="3" id="KW-0997">Cell inner membrane</keyword>
<keyword evidence="4 13" id="KW-0812">Transmembrane</keyword>
<comment type="similarity">
    <text evidence="8">Belongs to the PpiD chaperone family.</text>
</comment>
<feature type="transmembrane region" description="Helical" evidence="13">
    <location>
        <begin position="12"/>
        <end position="34"/>
    </location>
</feature>
<feature type="domain" description="PpiC" evidence="14">
    <location>
        <begin position="265"/>
        <end position="366"/>
    </location>
</feature>
<evidence type="ECO:0000313" key="16">
    <source>
        <dbReference type="Proteomes" id="UP001053296"/>
    </source>
</evidence>
<evidence type="ECO:0000259" key="14">
    <source>
        <dbReference type="PROSITE" id="PS50198"/>
    </source>
</evidence>
<dbReference type="InterPro" id="IPR052029">
    <property type="entry name" value="PpiD_chaperone"/>
</dbReference>
<dbReference type="SUPFAM" id="SSF109998">
    <property type="entry name" value="Triger factor/SurA peptide-binding domain-like"/>
    <property type="match status" value="1"/>
</dbReference>
<evidence type="ECO:0000256" key="9">
    <source>
        <dbReference type="ARBA" id="ARBA00040743"/>
    </source>
</evidence>
<evidence type="ECO:0000256" key="7">
    <source>
        <dbReference type="ARBA" id="ARBA00023186"/>
    </source>
</evidence>
<dbReference type="PROSITE" id="PS01096">
    <property type="entry name" value="PPIC_PPIASE_1"/>
    <property type="match status" value="1"/>
</dbReference>
<keyword evidence="2" id="KW-1003">Cell membrane</keyword>
<evidence type="ECO:0000256" key="11">
    <source>
        <dbReference type="PROSITE-ProRule" id="PRU00278"/>
    </source>
</evidence>
<dbReference type="RefSeq" id="WP_229590655.1">
    <property type="nucleotide sequence ID" value="NZ_AP024485.1"/>
</dbReference>